<evidence type="ECO:0000313" key="7">
    <source>
        <dbReference type="Proteomes" id="UP001501337"/>
    </source>
</evidence>
<name>A0ABP7QBI8_9GAMM</name>
<evidence type="ECO:0000256" key="2">
    <source>
        <dbReference type="ARBA" id="ARBA00005722"/>
    </source>
</evidence>
<dbReference type="Pfam" id="PF06629">
    <property type="entry name" value="MipA"/>
    <property type="match status" value="1"/>
</dbReference>
<evidence type="ECO:0000256" key="4">
    <source>
        <dbReference type="ARBA" id="ARBA00023136"/>
    </source>
</evidence>
<keyword evidence="3" id="KW-0732">Signal</keyword>
<comment type="caution">
    <text evidence="6">The sequence shown here is derived from an EMBL/GenBank/DDBJ whole genome shotgun (WGS) entry which is preliminary data.</text>
</comment>
<dbReference type="PANTHER" id="PTHR38776">
    <property type="entry name" value="MLTA-INTERACTING PROTEIN-RELATED"/>
    <property type="match status" value="1"/>
</dbReference>
<evidence type="ECO:0000313" key="6">
    <source>
        <dbReference type="EMBL" id="GAA3979790.1"/>
    </source>
</evidence>
<keyword evidence="7" id="KW-1185">Reference proteome</keyword>
<comment type="subcellular location">
    <subcellularLocation>
        <location evidence="1">Cell outer membrane</location>
    </subcellularLocation>
</comment>
<gene>
    <name evidence="6" type="ORF">GCM10022278_40370</name>
</gene>
<evidence type="ECO:0000256" key="3">
    <source>
        <dbReference type="ARBA" id="ARBA00022729"/>
    </source>
</evidence>
<evidence type="ECO:0000256" key="1">
    <source>
        <dbReference type="ARBA" id="ARBA00004442"/>
    </source>
</evidence>
<accession>A0ABP7QBI8</accession>
<keyword evidence="4" id="KW-0472">Membrane</keyword>
<keyword evidence="5" id="KW-0998">Cell outer membrane</keyword>
<comment type="similarity">
    <text evidence="2">Belongs to the MipA/OmpV family.</text>
</comment>
<dbReference type="InterPro" id="IPR010583">
    <property type="entry name" value="MipA"/>
</dbReference>
<protein>
    <submittedName>
        <fullName evidence="6">MipA/OmpV family protein</fullName>
    </submittedName>
</protein>
<sequence>MCLGLALPVVEAGAEEAGSKPAAPEIKSVIGALAMYRPEYLGGDDHELIGLPFIDLQYNQYFFNPINGAGVGMRPVEALTVGLGLGYAFGRDQDDADRLEGLGDIDGGAKVSFFADYKFEITDTSPVLDASYTLGLTVDHQFTGDDTGVSGDLGFSRNDRLGERFMIINGVKAFFGSDAFQDAWFGISERQTLRSGLPVYDSDDVFHSAGVSTRLLYFVTRELNLITAVSYQKLIGDAGESPVVESQDQMSYQLGFSYAL</sequence>
<dbReference type="PANTHER" id="PTHR38776:SF1">
    <property type="entry name" value="MLTA-INTERACTING PROTEIN-RELATED"/>
    <property type="match status" value="1"/>
</dbReference>
<reference evidence="7" key="1">
    <citation type="journal article" date="2019" name="Int. J. Syst. Evol. Microbiol.">
        <title>The Global Catalogue of Microorganisms (GCM) 10K type strain sequencing project: providing services to taxonomists for standard genome sequencing and annotation.</title>
        <authorList>
            <consortium name="The Broad Institute Genomics Platform"/>
            <consortium name="The Broad Institute Genome Sequencing Center for Infectious Disease"/>
            <person name="Wu L."/>
            <person name="Ma J."/>
        </authorList>
    </citation>
    <scope>NUCLEOTIDE SEQUENCE [LARGE SCALE GENOMIC DNA]</scope>
    <source>
        <strain evidence="7">JCM 17555</strain>
    </source>
</reference>
<organism evidence="6 7">
    <name type="scientific">Allohahella marinimesophila</name>
    <dbReference type="NCBI Taxonomy" id="1054972"/>
    <lineage>
        <taxon>Bacteria</taxon>
        <taxon>Pseudomonadati</taxon>
        <taxon>Pseudomonadota</taxon>
        <taxon>Gammaproteobacteria</taxon>
        <taxon>Oceanospirillales</taxon>
        <taxon>Hahellaceae</taxon>
        <taxon>Allohahella</taxon>
    </lineage>
</organism>
<dbReference type="EMBL" id="BAABBO010000024">
    <property type="protein sequence ID" value="GAA3979790.1"/>
    <property type="molecule type" value="Genomic_DNA"/>
</dbReference>
<evidence type="ECO:0000256" key="5">
    <source>
        <dbReference type="ARBA" id="ARBA00023237"/>
    </source>
</evidence>
<dbReference type="Proteomes" id="UP001501337">
    <property type="component" value="Unassembled WGS sequence"/>
</dbReference>
<proteinExistence type="inferred from homology"/>